<dbReference type="InterPro" id="IPR036390">
    <property type="entry name" value="WH_DNA-bd_sf"/>
</dbReference>
<keyword evidence="4" id="KW-0804">Transcription</keyword>
<dbReference type="SUPFAM" id="SSF53850">
    <property type="entry name" value="Periplasmic binding protein-like II"/>
    <property type="match status" value="1"/>
</dbReference>
<reference evidence="6 7" key="1">
    <citation type="submission" date="2018-11" db="EMBL/GenBank/DDBJ databases">
        <title>Vibrio LJC006 sp. nov., isolated from seawater during the bloom of the enteromorpha.</title>
        <authorList>
            <person name="Liang J."/>
        </authorList>
    </citation>
    <scope>NUCLEOTIDE SEQUENCE [LARGE SCALE GENOMIC DNA]</scope>
    <source>
        <strain evidence="6 7">LJC006</strain>
    </source>
</reference>
<evidence type="ECO:0000313" key="6">
    <source>
        <dbReference type="EMBL" id="RQW64636.1"/>
    </source>
</evidence>
<dbReference type="Pfam" id="PF00126">
    <property type="entry name" value="HTH_1"/>
    <property type="match status" value="1"/>
</dbReference>
<dbReference type="GO" id="GO:0006351">
    <property type="term" value="P:DNA-templated transcription"/>
    <property type="evidence" value="ECO:0007669"/>
    <property type="project" value="TreeGrafter"/>
</dbReference>
<dbReference type="Proteomes" id="UP000281112">
    <property type="component" value="Unassembled WGS sequence"/>
</dbReference>
<dbReference type="InterPro" id="IPR005119">
    <property type="entry name" value="LysR_subst-bd"/>
</dbReference>
<dbReference type="Gene3D" id="3.40.190.290">
    <property type="match status" value="1"/>
</dbReference>
<dbReference type="GO" id="GO:0043565">
    <property type="term" value="F:sequence-specific DNA binding"/>
    <property type="evidence" value="ECO:0007669"/>
    <property type="project" value="TreeGrafter"/>
</dbReference>
<comment type="caution">
    <text evidence="6">The sequence shown here is derived from an EMBL/GenBank/DDBJ whole genome shotgun (WGS) entry which is preliminary data.</text>
</comment>
<protein>
    <submittedName>
        <fullName evidence="6">LysR family transcriptional regulator</fullName>
    </submittedName>
</protein>
<evidence type="ECO:0000256" key="4">
    <source>
        <dbReference type="ARBA" id="ARBA00023163"/>
    </source>
</evidence>
<dbReference type="CDD" id="cd08422">
    <property type="entry name" value="PBP2_CrgA_like"/>
    <property type="match status" value="1"/>
</dbReference>
<organism evidence="6 7">
    <name type="scientific">Vibrio viridaestus</name>
    <dbReference type="NCBI Taxonomy" id="2487322"/>
    <lineage>
        <taxon>Bacteria</taxon>
        <taxon>Pseudomonadati</taxon>
        <taxon>Pseudomonadota</taxon>
        <taxon>Gammaproteobacteria</taxon>
        <taxon>Vibrionales</taxon>
        <taxon>Vibrionaceae</taxon>
        <taxon>Vibrio</taxon>
    </lineage>
</organism>
<keyword evidence="7" id="KW-1185">Reference proteome</keyword>
<dbReference type="EMBL" id="RJVQ01000001">
    <property type="protein sequence ID" value="RQW64636.1"/>
    <property type="molecule type" value="Genomic_DNA"/>
</dbReference>
<dbReference type="RefSeq" id="WP_124935285.1">
    <property type="nucleotide sequence ID" value="NZ_RJVQ01000001.1"/>
</dbReference>
<accession>A0A3N9U8T9</accession>
<evidence type="ECO:0000259" key="5">
    <source>
        <dbReference type="PROSITE" id="PS50931"/>
    </source>
</evidence>
<name>A0A3N9U8T9_9VIBR</name>
<dbReference type="InterPro" id="IPR036388">
    <property type="entry name" value="WH-like_DNA-bd_sf"/>
</dbReference>
<proteinExistence type="inferred from homology"/>
<keyword evidence="2" id="KW-0805">Transcription regulation</keyword>
<dbReference type="PROSITE" id="PS50931">
    <property type="entry name" value="HTH_LYSR"/>
    <property type="match status" value="1"/>
</dbReference>
<dbReference type="Pfam" id="PF03466">
    <property type="entry name" value="LysR_substrate"/>
    <property type="match status" value="1"/>
</dbReference>
<evidence type="ECO:0000313" key="7">
    <source>
        <dbReference type="Proteomes" id="UP000281112"/>
    </source>
</evidence>
<dbReference type="InterPro" id="IPR058163">
    <property type="entry name" value="LysR-type_TF_proteobact-type"/>
</dbReference>
<evidence type="ECO:0000256" key="2">
    <source>
        <dbReference type="ARBA" id="ARBA00023015"/>
    </source>
</evidence>
<dbReference type="GO" id="GO:0003700">
    <property type="term" value="F:DNA-binding transcription factor activity"/>
    <property type="evidence" value="ECO:0007669"/>
    <property type="project" value="InterPro"/>
</dbReference>
<dbReference type="PANTHER" id="PTHR30537:SF5">
    <property type="entry name" value="HTH-TYPE TRANSCRIPTIONAL ACTIVATOR TTDR-RELATED"/>
    <property type="match status" value="1"/>
</dbReference>
<comment type="similarity">
    <text evidence="1">Belongs to the LysR transcriptional regulatory family.</text>
</comment>
<gene>
    <name evidence="6" type="ORF">EES38_00895</name>
</gene>
<sequence>MKNLDSINTKSLRLYLAVYDLRNFSDVARQEGVSPSMVSRIIHQLEDTLGHQLFYRNTRAIIPTESGRILETYARQILNQFNQVANELQSRTDTPQGLLRINAPVFFGQHHIAPWLAKFSQTYPNVEIELTLTDDFIDPHLNAADVIFRIGTLNDSTFHARVLANQTYHLAASPDYIHRYGSLMEPDELIQHSCLVYKGSSGPNQWRFRKNEQEWHQYSLNILMSSNNAESLLSCALSGMGVVLFPDWLIGEHLKSGALVNLLPDFETTIQTEPQYISAIYPHSRHPTLNVRVLIDFFLEIYGKPPYWNID</sequence>
<evidence type="ECO:0000256" key="3">
    <source>
        <dbReference type="ARBA" id="ARBA00023125"/>
    </source>
</evidence>
<keyword evidence="3" id="KW-0238">DNA-binding</keyword>
<dbReference type="SUPFAM" id="SSF46785">
    <property type="entry name" value="Winged helix' DNA-binding domain"/>
    <property type="match status" value="1"/>
</dbReference>
<feature type="domain" description="HTH lysR-type" evidence="5">
    <location>
        <begin position="7"/>
        <end position="64"/>
    </location>
</feature>
<dbReference type="AlphaFoldDB" id="A0A3N9U8T9"/>
<dbReference type="OrthoDB" id="8885940at2"/>
<evidence type="ECO:0000256" key="1">
    <source>
        <dbReference type="ARBA" id="ARBA00009437"/>
    </source>
</evidence>
<dbReference type="Gene3D" id="1.10.10.10">
    <property type="entry name" value="Winged helix-like DNA-binding domain superfamily/Winged helix DNA-binding domain"/>
    <property type="match status" value="1"/>
</dbReference>
<dbReference type="InterPro" id="IPR000847">
    <property type="entry name" value="LysR_HTH_N"/>
</dbReference>
<dbReference type="PANTHER" id="PTHR30537">
    <property type="entry name" value="HTH-TYPE TRANSCRIPTIONAL REGULATOR"/>
    <property type="match status" value="1"/>
</dbReference>